<dbReference type="PANTHER" id="PTHR47961:SF12">
    <property type="entry name" value="HELICASE POLQ-LIKE"/>
    <property type="match status" value="1"/>
</dbReference>
<accession>A0A194PIZ1</accession>
<dbReference type="InterPro" id="IPR050474">
    <property type="entry name" value="Hel308_SKI2-like"/>
</dbReference>
<sequence>MSGYVGVQYTKLGAEGVRVARALAITDKVAVKMITGKPITDVPEQVLNRFYVAMMLYDLWKQVPFAEVADKYCVSRGAVQAALQAATAQSSCCARLCEALCEAEGGGGGPEGGGGGAVWAWRALLAELAPRLQHCAAPQLQQFMELPNVRKARARQLLRAGYKRVEELAKSSAEELVSRIEHLSRTAATHLISAARMMLIEKVENLRAEAEEVMDELKTS</sequence>
<dbReference type="PANTHER" id="PTHR47961">
    <property type="entry name" value="DNA POLYMERASE THETA, PUTATIVE (AFU_ORTHOLOGUE AFUA_1G05260)-RELATED"/>
    <property type="match status" value="1"/>
</dbReference>
<evidence type="ECO:0000313" key="7">
    <source>
        <dbReference type="Proteomes" id="UP000053268"/>
    </source>
</evidence>
<organism evidence="6 7">
    <name type="scientific">Papilio xuthus</name>
    <name type="common">Asian swallowtail butterfly</name>
    <dbReference type="NCBI Taxonomy" id="66420"/>
    <lineage>
        <taxon>Eukaryota</taxon>
        <taxon>Metazoa</taxon>
        <taxon>Ecdysozoa</taxon>
        <taxon>Arthropoda</taxon>
        <taxon>Hexapoda</taxon>
        <taxon>Insecta</taxon>
        <taxon>Pterygota</taxon>
        <taxon>Neoptera</taxon>
        <taxon>Endopterygota</taxon>
        <taxon>Lepidoptera</taxon>
        <taxon>Glossata</taxon>
        <taxon>Ditrysia</taxon>
        <taxon>Papilionoidea</taxon>
        <taxon>Papilionidae</taxon>
        <taxon>Papilioninae</taxon>
        <taxon>Papilio</taxon>
    </lineage>
</organism>
<evidence type="ECO:0000313" key="6">
    <source>
        <dbReference type="EMBL" id="KPI91055.1"/>
    </source>
</evidence>
<dbReference type="InterPro" id="IPR048960">
    <property type="entry name" value="POLQ-like_helical"/>
</dbReference>
<keyword evidence="2" id="KW-0378">Hydrolase</keyword>
<evidence type="ECO:0000256" key="2">
    <source>
        <dbReference type="ARBA" id="ARBA00022801"/>
    </source>
</evidence>
<evidence type="ECO:0000256" key="1">
    <source>
        <dbReference type="ARBA" id="ARBA00022741"/>
    </source>
</evidence>
<proteinExistence type="predicted"/>
<keyword evidence="4" id="KW-0067">ATP-binding</keyword>
<dbReference type="GO" id="GO:0016787">
    <property type="term" value="F:hydrolase activity"/>
    <property type="evidence" value="ECO:0007669"/>
    <property type="project" value="UniProtKB-KW"/>
</dbReference>
<evidence type="ECO:0000256" key="3">
    <source>
        <dbReference type="ARBA" id="ARBA00022806"/>
    </source>
</evidence>
<dbReference type="GO" id="GO:0005524">
    <property type="term" value="F:ATP binding"/>
    <property type="evidence" value="ECO:0007669"/>
    <property type="project" value="UniProtKB-KW"/>
</dbReference>
<dbReference type="STRING" id="66420.A0A194PIZ1"/>
<gene>
    <name evidence="6" type="ORF">RR46_14559</name>
</gene>
<dbReference type="AlphaFoldDB" id="A0A194PIZ1"/>
<dbReference type="Gene3D" id="1.10.150.20">
    <property type="entry name" value="5' to 3' exonuclease, C-terminal subdomain"/>
    <property type="match status" value="1"/>
</dbReference>
<dbReference type="EMBL" id="KQ459606">
    <property type="protein sequence ID" value="KPI91055.1"/>
    <property type="molecule type" value="Genomic_DNA"/>
</dbReference>
<keyword evidence="3 6" id="KW-0347">Helicase</keyword>
<keyword evidence="1" id="KW-0547">Nucleotide-binding</keyword>
<reference evidence="6 7" key="1">
    <citation type="journal article" date="2015" name="Nat. Commun.">
        <title>Outbred genome sequencing and CRISPR/Cas9 gene editing in butterflies.</title>
        <authorList>
            <person name="Li X."/>
            <person name="Fan D."/>
            <person name="Zhang W."/>
            <person name="Liu G."/>
            <person name="Zhang L."/>
            <person name="Zhao L."/>
            <person name="Fang X."/>
            <person name="Chen L."/>
            <person name="Dong Y."/>
            <person name="Chen Y."/>
            <person name="Ding Y."/>
            <person name="Zhao R."/>
            <person name="Feng M."/>
            <person name="Zhu Y."/>
            <person name="Feng Y."/>
            <person name="Jiang X."/>
            <person name="Zhu D."/>
            <person name="Xiang H."/>
            <person name="Feng X."/>
            <person name="Li S."/>
            <person name="Wang J."/>
            <person name="Zhang G."/>
            <person name="Kronforst M.R."/>
            <person name="Wang W."/>
        </authorList>
    </citation>
    <scope>NUCLEOTIDE SEQUENCE [LARGE SCALE GENOMIC DNA]</scope>
    <source>
        <strain evidence="6">Ya'a_city_454_Px</strain>
        <tissue evidence="6">Whole body</tissue>
    </source>
</reference>
<protein>
    <submittedName>
        <fullName evidence="6">Helicase POLQ-like</fullName>
    </submittedName>
</protein>
<evidence type="ECO:0000259" key="5">
    <source>
        <dbReference type="Pfam" id="PF21099"/>
    </source>
</evidence>
<dbReference type="SUPFAM" id="SSF158702">
    <property type="entry name" value="Sec63 N-terminal domain-like"/>
    <property type="match status" value="1"/>
</dbReference>
<dbReference type="Pfam" id="PF21099">
    <property type="entry name" value="POLQ_helical"/>
    <property type="match status" value="1"/>
</dbReference>
<dbReference type="Proteomes" id="UP000053268">
    <property type="component" value="Unassembled WGS sequence"/>
</dbReference>
<keyword evidence="7" id="KW-1185">Reference proteome</keyword>
<evidence type="ECO:0000256" key="4">
    <source>
        <dbReference type="ARBA" id="ARBA00022840"/>
    </source>
</evidence>
<dbReference type="GO" id="GO:0004386">
    <property type="term" value="F:helicase activity"/>
    <property type="evidence" value="ECO:0007669"/>
    <property type="project" value="UniProtKB-KW"/>
</dbReference>
<feature type="domain" description="POLQ-like helical" evidence="5">
    <location>
        <begin position="9"/>
        <end position="100"/>
    </location>
</feature>
<name>A0A194PIZ1_PAPXU</name>
<dbReference type="Gene3D" id="1.10.3380.20">
    <property type="match status" value="1"/>
</dbReference>